<keyword evidence="3" id="KW-1185">Reference proteome</keyword>
<keyword evidence="1" id="KW-1133">Transmembrane helix</keyword>
<name>A0A7W3JAH2_9MICO</name>
<dbReference type="EMBL" id="JACGWV010000001">
    <property type="protein sequence ID" value="MBA8809267.1"/>
    <property type="molecule type" value="Genomic_DNA"/>
</dbReference>
<organism evidence="2 3">
    <name type="scientific">Promicromonospora sukumoe</name>
    <dbReference type="NCBI Taxonomy" id="88382"/>
    <lineage>
        <taxon>Bacteria</taxon>
        <taxon>Bacillati</taxon>
        <taxon>Actinomycetota</taxon>
        <taxon>Actinomycetes</taxon>
        <taxon>Micrococcales</taxon>
        <taxon>Promicromonosporaceae</taxon>
        <taxon>Promicromonospora</taxon>
    </lineage>
</organism>
<sequence>MSTPWHPDLKVDLVPGQPASKPMHVVSVCWWIGCVTFVPVCIGFFAGYGKPAPDWWLLTFLVFGGSLVAGRIALGVAQRPVSRERAAGYTTIAPNIDDADYVDAVSRRIVRQRTEPHIDRREIRRRLALVRESARRDRRVAPDYW</sequence>
<keyword evidence="1" id="KW-0472">Membrane</keyword>
<accession>A0A7W3JAH2</accession>
<dbReference type="RefSeq" id="WP_182618019.1">
    <property type="nucleotide sequence ID" value="NZ_BAAATF010000003.1"/>
</dbReference>
<proteinExistence type="predicted"/>
<gene>
    <name evidence="2" type="ORF">FHX71_003209</name>
</gene>
<comment type="caution">
    <text evidence="2">The sequence shown here is derived from an EMBL/GenBank/DDBJ whole genome shotgun (WGS) entry which is preliminary data.</text>
</comment>
<evidence type="ECO:0000256" key="1">
    <source>
        <dbReference type="SAM" id="Phobius"/>
    </source>
</evidence>
<evidence type="ECO:0000313" key="3">
    <source>
        <dbReference type="Proteomes" id="UP000540568"/>
    </source>
</evidence>
<keyword evidence="1" id="KW-0812">Transmembrane</keyword>
<feature type="transmembrane region" description="Helical" evidence="1">
    <location>
        <begin position="55"/>
        <end position="77"/>
    </location>
</feature>
<feature type="transmembrane region" description="Helical" evidence="1">
    <location>
        <begin position="28"/>
        <end position="49"/>
    </location>
</feature>
<dbReference type="AlphaFoldDB" id="A0A7W3JAH2"/>
<dbReference type="Proteomes" id="UP000540568">
    <property type="component" value="Unassembled WGS sequence"/>
</dbReference>
<reference evidence="2 3" key="1">
    <citation type="submission" date="2020-07" db="EMBL/GenBank/DDBJ databases">
        <title>Sequencing the genomes of 1000 actinobacteria strains.</title>
        <authorList>
            <person name="Klenk H.-P."/>
        </authorList>
    </citation>
    <scope>NUCLEOTIDE SEQUENCE [LARGE SCALE GENOMIC DNA]</scope>
    <source>
        <strain evidence="2 3">DSM 44121</strain>
    </source>
</reference>
<evidence type="ECO:0000313" key="2">
    <source>
        <dbReference type="EMBL" id="MBA8809267.1"/>
    </source>
</evidence>
<protein>
    <submittedName>
        <fullName evidence="2">Uncharacterized protein</fullName>
    </submittedName>
</protein>